<dbReference type="Gene3D" id="3.10.450.40">
    <property type="match status" value="1"/>
</dbReference>
<dbReference type="SUPFAM" id="SSF160719">
    <property type="entry name" value="gpW/gp25-like"/>
    <property type="match status" value="1"/>
</dbReference>
<comment type="caution">
    <text evidence="1">The sequence shown here is derived from an EMBL/GenBank/DDBJ whole genome shotgun (WGS) entry which is preliminary data.</text>
</comment>
<dbReference type="EMBL" id="JBHSAJ010000122">
    <property type="protein sequence ID" value="MFC3937802.1"/>
    <property type="molecule type" value="Genomic_DNA"/>
</dbReference>
<evidence type="ECO:0000313" key="1">
    <source>
        <dbReference type="EMBL" id="MFC3937802.1"/>
    </source>
</evidence>
<sequence length="253" mass="28149">MTKSTSHSNFVALGPDIVFVGELVRAESASWDIRVDHFLVGDLGTLIAFCERFDHIASADRFVLVNALGDGRQLAAAPAWRKGDEGDLLSLKLRPSAPRINAHELPTDIAANEANDIFLEHGDLATVSGVASLPQRIKMCLSVLRGEVPRHPTFGSRIKEYFDLFRDSPWLPHLVKLEVIRMACVPMDDITAEHPYTALRSVLRVRSIEQLPSGQHGDWISFRLHLDVEGVGPWHCDLPIFVPTDKQAPKHKD</sequence>
<name>A0ABV8DHJ3_9BURK</name>
<organism evidence="1 2">
    <name type="scientific">Acidovorax facilis</name>
    <dbReference type="NCBI Taxonomy" id="12917"/>
    <lineage>
        <taxon>Bacteria</taxon>
        <taxon>Pseudomonadati</taxon>
        <taxon>Pseudomonadota</taxon>
        <taxon>Betaproteobacteria</taxon>
        <taxon>Burkholderiales</taxon>
        <taxon>Comamonadaceae</taxon>
        <taxon>Acidovorax</taxon>
    </lineage>
</organism>
<accession>A0ABV8DHJ3</accession>
<keyword evidence="2" id="KW-1185">Reference proteome</keyword>
<dbReference type="RefSeq" id="WP_156358805.1">
    <property type="nucleotide sequence ID" value="NZ_JBHSAJ010000122.1"/>
</dbReference>
<reference evidence="2" key="1">
    <citation type="journal article" date="2019" name="Int. J. Syst. Evol. Microbiol.">
        <title>The Global Catalogue of Microorganisms (GCM) 10K type strain sequencing project: providing services to taxonomists for standard genome sequencing and annotation.</title>
        <authorList>
            <consortium name="The Broad Institute Genomics Platform"/>
            <consortium name="The Broad Institute Genome Sequencing Center for Infectious Disease"/>
            <person name="Wu L."/>
            <person name="Ma J."/>
        </authorList>
    </citation>
    <scope>NUCLEOTIDE SEQUENCE [LARGE SCALE GENOMIC DNA]</scope>
    <source>
        <strain evidence="2">CCUG 2113</strain>
    </source>
</reference>
<proteinExistence type="predicted"/>
<gene>
    <name evidence="1" type="ORF">ACFOW3_24540</name>
</gene>
<dbReference type="Proteomes" id="UP001595693">
    <property type="component" value="Unassembled WGS sequence"/>
</dbReference>
<protein>
    <submittedName>
        <fullName evidence="1">Uncharacterized protein</fullName>
    </submittedName>
</protein>
<evidence type="ECO:0000313" key="2">
    <source>
        <dbReference type="Proteomes" id="UP001595693"/>
    </source>
</evidence>